<evidence type="ECO:0000313" key="9">
    <source>
        <dbReference type="EMBL" id="RQO86100.1"/>
    </source>
</evidence>
<sequence>MMKRWFSGVTKASFRCKEAVSSWVFAAKLEGFGTGLFIRSVLKNSVLAASTCIFALGGALVGSIIGAMKGQTTETGFLRGSGVGAVAGAITAVQLLESITNGEPLSKVALLHSLLNGKVFMEWVGPAVLKAYQWQVNALETTYREISDIYDTSEVRGLSEDCIKKLPECTFKSDNNIVEQCCLASSCAICLQDFKDGDSMRKLPHCGHYFHLSCLDKWLATNGSCPNCRNSVCDDNDV</sequence>
<proteinExistence type="predicted"/>
<evidence type="ECO:0000259" key="8">
    <source>
        <dbReference type="PROSITE" id="PS50089"/>
    </source>
</evidence>
<keyword evidence="7" id="KW-0812">Transmembrane</keyword>
<dbReference type="PANTHER" id="PTHR46151:SF12">
    <property type="entry name" value="RING_U-BOX SUPERFAMILY PROTEIN"/>
    <property type="match status" value="1"/>
</dbReference>
<feature type="domain" description="RING-type" evidence="8">
    <location>
        <begin position="187"/>
        <end position="229"/>
    </location>
</feature>
<evidence type="ECO:0000256" key="1">
    <source>
        <dbReference type="ARBA" id="ARBA00004370"/>
    </source>
</evidence>
<dbReference type="AlphaFoldDB" id="A0A3N7ENH6"/>
<dbReference type="Gramene" id="Potri.001G435800.2.v4.1">
    <property type="protein sequence ID" value="Potri.001G435800.2.v4.1"/>
    <property type="gene ID" value="Potri.001G435800.v4.1"/>
</dbReference>
<dbReference type="InterPro" id="IPR001841">
    <property type="entry name" value="Znf_RING"/>
</dbReference>
<protein>
    <recommendedName>
        <fullName evidence="8">RING-type domain-containing protein</fullName>
    </recommendedName>
</protein>
<evidence type="ECO:0000256" key="5">
    <source>
        <dbReference type="ARBA" id="ARBA00023136"/>
    </source>
</evidence>
<evidence type="ECO:0000313" key="10">
    <source>
        <dbReference type="Proteomes" id="UP000006729"/>
    </source>
</evidence>
<dbReference type="InterPro" id="IPR013083">
    <property type="entry name" value="Znf_RING/FYVE/PHD"/>
</dbReference>
<dbReference type="OMA" id="SHECIQR"/>
<dbReference type="Proteomes" id="UP000006729">
    <property type="component" value="Chromosome 1"/>
</dbReference>
<accession>A0A3N7ENH6</accession>
<dbReference type="Pfam" id="PF13639">
    <property type="entry name" value="zf-RING_2"/>
    <property type="match status" value="1"/>
</dbReference>
<evidence type="ECO:0000256" key="6">
    <source>
        <dbReference type="PROSITE-ProRule" id="PRU00175"/>
    </source>
</evidence>
<dbReference type="OrthoDB" id="8062037at2759"/>
<dbReference type="EMBL" id="CM009290">
    <property type="protein sequence ID" value="RQO86100.1"/>
    <property type="molecule type" value="Genomic_DNA"/>
</dbReference>
<keyword evidence="5 7" id="KW-0472">Membrane</keyword>
<keyword evidence="10" id="KW-1185">Reference proteome</keyword>
<evidence type="ECO:0000256" key="4">
    <source>
        <dbReference type="ARBA" id="ARBA00022833"/>
    </source>
</evidence>
<reference evidence="9 10" key="1">
    <citation type="journal article" date="2006" name="Science">
        <title>The genome of black cottonwood, Populus trichocarpa (Torr. &amp; Gray).</title>
        <authorList>
            <person name="Tuskan G.A."/>
            <person name="Difazio S."/>
            <person name="Jansson S."/>
            <person name="Bohlmann J."/>
            <person name="Grigoriev I."/>
            <person name="Hellsten U."/>
            <person name="Putnam N."/>
            <person name="Ralph S."/>
            <person name="Rombauts S."/>
            <person name="Salamov A."/>
            <person name="Schein J."/>
            <person name="Sterck L."/>
            <person name="Aerts A."/>
            <person name="Bhalerao R.R."/>
            <person name="Bhalerao R.P."/>
            <person name="Blaudez D."/>
            <person name="Boerjan W."/>
            <person name="Brun A."/>
            <person name="Brunner A."/>
            <person name="Busov V."/>
            <person name="Campbell M."/>
            <person name="Carlson J."/>
            <person name="Chalot M."/>
            <person name="Chapman J."/>
            <person name="Chen G.L."/>
            <person name="Cooper D."/>
            <person name="Coutinho P.M."/>
            <person name="Couturier J."/>
            <person name="Covert S."/>
            <person name="Cronk Q."/>
            <person name="Cunningham R."/>
            <person name="Davis J."/>
            <person name="Degroeve S."/>
            <person name="Dejardin A."/>
            <person name="Depamphilis C."/>
            <person name="Detter J."/>
            <person name="Dirks B."/>
            <person name="Dubchak I."/>
            <person name="Duplessis S."/>
            <person name="Ehlting J."/>
            <person name="Ellis B."/>
            <person name="Gendler K."/>
            <person name="Goodstein D."/>
            <person name="Gribskov M."/>
            <person name="Grimwood J."/>
            <person name="Groover A."/>
            <person name="Gunter L."/>
            <person name="Hamberger B."/>
            <person name="Heinze B."/>
            <person name="Helariutta Y."/>
            <person name="Henrissat B."/>
            <person name="Holligan D."/>
            <person name="Holt R."/>
            <person name="Huang W."/>
            <person name="Islam-Faridi N."/>
            <person name="Jones S."/>
            <person name="Jones-Rhoades M."/>
            <person name="Jorgensen R."/>
            <person name="Joshi C."/>
            <person name="Kangasjarvi J."/>
            <person name="Karlsson J."/>
            <person name="Kelleher C."/>
            <person name="Kirkpatrick R."/>
            <person name="Kirst M."/>
            <person name="Kohler A."/>
            <person name="Kalluri U."/>
            <person name="Larimer F."/>
            <person name="Leebens-Mack J."/>
            <person name="Leple J.C."/>
            <person name="Locascio P."/>
            <person name="Lou Y."/>
            <person name="Lucas S."/>
            <person name="Martin F."/>
            <person name="Montanini B."/>
            <person name="Napoli C."/>
            <person name="Nelson D.R."/>
            <person name="Nelson C."/>
            <person name="Nieminen K."/>
            <person name="Nilsson O."/>
            <person name="Pereda V."/>
            <person name="Peter G."/>
            <person name="Philippe R."/>
            <person name="Pilate G."/>
            <person name="Poliakov A."/>
            <person name="Razumovskaya J."/>
            <person name="Richardson P."/>
            <person name="Rinaldi C."/>
            <person name="Ritland K."/>
            <person name="Rouze P."/>
            <person name="Ryaboy D."/>
            <person name="Schmutz J."/>
            <person name="Schrader J."/>
            <person name="Segerman B."/>
            <person name="Shin H."/>
            <person name="Siddiqui A."/>
            <person name="Sterky F."/>
            <person name="Terry A."/>
            <person name="Tsai C.J."/>
            <person name="Uberbacher E."/>
            <person name="Unneberg P."/>
            <person name="Vahala J."/>
            <person name="Wall K."/>
            <person name="Wessler S."/>
            <person name="Yang G."/>
            <person name="Yin T."/>
            <person name="Douglas C."/>
            <person name="Marra M."/>
            <person name="Sandberg G."/>
            <person name="Van de Peer Y."/>
            <person name="Rokhsar D."/>
        </authorList>
    </citation>
    <scope>NUCLEOTIDE SEQUENCE [LARGE SCALE GENOMIC DNA]</scope>
    <source>
        <strain evidence="10">cv. Nisqually</strain>
    </source>
</reference>
<organism evidence="9 10">
    <name type="scientific">Populus trichocarpa</name>
    <name type="common">Western balsam poplar</name>
    <name type="synonym">Populus balsamifera subsp. trichocarpa</name>
    <dbReference type="NCBI Taxonomy" id="3694"/>
    <lineage>
        <taxon>Eukaryota</taxon>
        <taxon>Viridiplantae</taxon>
        <taxon>Streptophyta</taxon>
        <taxon>Embryophyta</taxon>
        <taxon>Tracheophyta</taxon>
        <taxon>Spermatophyta</taxon>
        <taxon>Magnoliopsida</taxon>
        <taxon>eudicotyledons</taxon>
        <taxon>Gunneridae</taxon>
        <taxon>Pentapetalae</taxon>
        <taxon>rosids</taxon>
        <taxon>fabids</taxon>
        <taxon>Malpighiales</taxon>
        <taxon>Salicaceae</taxon>
        <taxon>Saliceae</taxon>
        <taxon>Populus</taxon>
    </lineage>
</organism>
<gene>
    <name evidence="9" type="ORF">POPTR_001G435800</name>
</gene>
<dbReference type="CDD" id="cd16461">
    <property type="entry name" value="RING-H2_EL5-like"/>
    <property type="match status" value="1"/>
</dbReference>
<evidence type="ECO:0000256" key="7">
    <source>
        <dbReference type="SAM" id="Phobius"/>
    </source>
</evidence>
<name>A0A3N7ENH6_POPTR</name>
<feature type="transmembrane region" description="Helical" evidence="7">
    <location>
        <begin position="45"/>
        <end position="65"/>
    </location>
</feature>
<keyword evidence="7" id="KW-1133">Transmembrane helix</keyword>
<dbReference type="GO" id="GO:0008270">
    <property type="term" value="F:zinc ion binding"/>
    <property type="evidence" value="ECO:0007669"/>
    <property type="project" value="UniProtKB-KW"/>
</dbReference>
<dbReference type="FunCoup" id="A0A3N7ENH6">
    <property type="interactions" value="1"/>
</dbReference>
<keyword evidence="4" id="KW-0862">Zinc</keyword>
<keyword evidence="2" id="KW-0479">Metal-binding</keyword>
<comment type="subcellular location">
    <subcellularLocation>
        <location evidence="1">Membrane</location>
    </subcellularLocation>
</comment>
<dbReference type="SMART" id="SM00184">
    <property type="entry name" value="RING"/>
    <property type="match status" value="1"/>
</dbReference>
<dbReference type="GO" id="GO:0016020">
    <property type="term" value="C:membrane"/>
    <property type="evidence" value="ECO:0007669"/>
    <property type="project" value="UniProtKB-SubCell"/>
</dbReference>
<evidence type="ECO:0000256" key="3">
    <source>
        <dbReference type="ARBA" id="ARBA00022771"/>
    </source>
</evidence>
<evidence type="ECO:0000256" key="2">
    <source>
        <dbReference type="ARBA" id="ARBA00022723"/>
    </source>
</evidence>
<dbReference type="PROSITE" id="PS50089">
    <property type="entry name" value="ZF_RING_2"/>
    <property type="match status" value="1"/>
</dbReference>
<dbReference type="InParanoid" id="A0A3N7ENH6"/>
<dbReference type="SUPFAM" id="SSF57850">
    <property type="entry name" value="RING/U-box"/>
    <property type="match status" value="1"/>
</dbReference>
<dbReference type="Gene3D" id="3.30.40.10">
    <property type="entry name" value="Zinc/RING finger domain, C3HC4 (zinc finger)"/>
    <property type="match status" value="1"/>
</dbReference>
<keyword evidence="3 6" id="KW-0863">Zinc-finger</keyword>
<dbReference type="SMR" id="A0A3N7ENH6"/>
<dbReference type="PANTHER" id="PTHR46151">
    <property type="entry name" value="NEP1-INTERACTING PROTEIN-LIKE 2"/>
    <property type="match status" value="1"/>
</dbReference>